<name>A0AAE5CBF1_9BACT</name>
<gene>
    <name evidence="1" type="ORF">GWO12_11835</name>
</gene>
<accession>A0AAE5CBF1</accession>
<sequence>MTRNTPSTGFTLEIGERVYELSEAEFAGALYDLAVNLMFHKLVDRVTCILETSESELTGSGGSHFDPLCVSLYRHLKEDRCHGPAYEGMGGDPQSFRIHSIKDALAAVAFYLKAGDSVPHFIVGRPDRDLLVVQDRGRRTQVNVGDDRVVAQLERLITHGR</sequence>
<organism evidence="1 2">
    <name type="scientific">Candidatus Kutchimonas denitrificans</name>
    <dbReference type="NCBI Taxonomy" id="3056748"/>
    <lineage>
        <taxon>Bacteria</taxon>
        <taxon>Pseudomonadati</taxon>
        <taxon>Gemmatimonadota</taxon>
        <taxon>Gemmatimonadia</taxon>
        <taxon>Candidatus Palauibacterales</taxon>
        <taxon>Candidatus Palauibacteraceae</taxon>
        <taxon>Candidatus Kutchimonas</taxon>
    </lineage>
</organism>
<evidence type="ECO:0000313" key="1">
    <source>
        <dbReference type="EMBL" id="NIR75782.1"/>
    </source>
</evidence>
<evidence type="ECO:0000313" key="2">
    <source>
        <dbReference type="Proteomes" id="UP000702544"/>
    </source>
</evidence>
<protein>
    <submittedName>
        <fullName evidence="1">Uncharacterized protein</fullName>
    </submittedName>
</protein>
<dbReference type="EMBL" id="JAACAK010000096">
    <property type="protein sequence ID" value="NIR75782.1"/>
    <property type="molecule type" value="Genomic_DNA"/>
</dbReference>
<comment type="caution">
    <text evidence="1">The sequence shown here is derived from an EMBL/GenBank/DDBJ whole genome shotgun (WGS) entry which is preliminary data.</text>
</comment>
<dbReference type="AlphaFoldDB" id="A0AAE5CBF1"/>
<proteinExistence type="predicted"/>
<dbReference type="Proteomes" id="UP000702544">
    <property type="component" value="Unassembled WGS sequence"/>
</dbReference>
<reference evidence="1 2" key="1">
    <citation type="submission" date="2020-01" db="EMBL/GenBank/DDBJ databases">
        <title>Genomes assembled from Gulf of Kutch pelagic sediment metagenomes.</title>
        <authorList>
            <person name="Chandrashekar M."/>
            <person name="Mahajan M.S."/>
            <person name="Dave K.J."/>
            <person name="Vatsa P."/>
            <person name="Nathani N.M."/>
        </authorList>
    </citation>
    <scope>NUCLEOTIDE SEQUENCE [LARGE SCALE GENOMIC DNA]</scope>
    <source>
        <strain evidence="1">KS3-K002</strain>
    </source>
</reference>